<dbReference type="InterPro" id="IPR001932">
    <property type="entry name" value="PPM-type_phosphatase-like_dom"/>
</dbReference>
<feature type="transmembrane region" description="Helical" evidence="2">
    <location>
        <begin position="91"/>
        <end position="124"/>
    </location>
</feature>
<dbReference type="OrthoDB" id="311904at2"/>
<protein>
    <submittedName>
        <fullName evidence="4">Stage II sporulation protein E</fullName>
    </submittedName>
</protein>
<feature type="transmembrane region" description="Helical" evidence="2">
    <location>
        <begin position="58"/>
        <end position="79"/>
    </location>
</feature>
<proteinExistence type="predicted"/>
<dbReference type="Gene3D" id="3.60.40.10">
    <property type="entry name" value="PPM-type phosphatase domain"/>
    <property type="match status" value="1"/>
</dbReference>
<dbReference type="InterPro" id="IPR052016">
    <property type="entry name" value="Bact_Sigma-Reg"/>
</dbReference>
<dbReference type="PANTHER" id="PTHR43156:SF2">
    <property type="entry name" value="STAGE II SPORULATION PROTEIN E"/>
    <property type="match status" value="1"/>
</dbReference>
<sequence>MRPKAPCADVPVRVDWNSAPGRARRLREELAVTIGVERLSTARGAESPVPDAGERAAIAARIGTPTLIGALALLSLIVVSLDVLTGEDLRLIPLLVVVPALVSVFCTVRQTVAAAAWIMPIVVVSRLVSGGAFWDIASGVCFTVLACALGVGACSLRIRHASEIARLRSAAVALQRQILRPLPVLTDQVLVEGIYAPIEEDRLVGGDIYEVVQSPYGTRVIIGDVQGKGLAAIGAGFAALGAFREAAIREPALTGVVDAVEDAVARHNAFSAQTGEIERFVTALVLGLDGDGRVQAVNCGHLPPRLLHDGVAAPVPLLRTSVPLGMAELSNEARVPEWLDFPSGATLLMFTDGVTEARDASGAFYPLDARLSSWTRLGARELLDTLHTDLEDFSGGVRRDDIAALTLRRSSSGSRSHPLTVGADARRAAEAFSGR</sequence>
<dbReference type="SMART" id="SM00331">
    <property type="entry name" value="PP2C_SIG"/>
    <property type="match status" value="1"/>
</dbReference>
<dbReference type="InterPro" id="IPR036457">
    <property type="entry name" value="PPM-type-like_dom_sf"/>
</dbReference>
<accession>A0A561TY01</accession>
<dbReference type="FunFam" id="3.60.40.10:FF:000058">
    <property type="entry name" value="Stage II sporulation protein E"/>
    <property type="match status" value="1"/>
</dbReference>
<dbReference type="GO" id="GO:0016791">
    <property type="term" value="F:phosphatase activity"/>
    <property type="evidence" value="ECO:0007669"/>
    <property type="project" value="TreeGrafter"/>
</dbReference>
<dbReference type="Pfam" id="PF07228">
    <property type="entry name" value="SpoIIE"/>
    <property type="match status" value="1"/>
</dbReference>
<dbReference type="EMBL" id="VIWW01000002">
    <property type="protein sequence ID" value="TWF91964.1"/>
    <property type="molecule type" value="Genomic_DNA"/>
</dbReference>
<comment type="caution">
    <text evidence="4">The sequence shown here is derived from an EMBL/GenBank/DDBJ whole genome shotgun (WGS) entry which is preliminary data.</text>
</comment>
<evidence type="ECO:0000313" key="4">
    <source>
        <dbReference type="EMBL" id="TWF91964.1"/>
    </source>
</evidence>
<evidence type="ECO:0000256" key="2">
    <source>
        <dbReference type="SAM" id="Phobius"/>
    </source>
</evidence>
<keyword evidence="1" id="KW-0378">Hydrolase</keyword>
<keyword evidence="2" id="KW-1133">Transmembrane helix</keyword>
<keyword evidence="2" id="KW-0472">Membrane</keyword>
<dbReference type="PANTHER" id="PTHR43156">
    <property type="entry name" value="STAGE II SPORULATION PROTEIN E-RELATED"/>
    <property type="match status" value="1"/>
</dbReference>
<feature type="transmembrane region" description="Helical" evidence="2">
    <location>
        <begin position="136"/>
        <end position="158"/>
    </location>
</feature>
<organism evidence="4 5">
    <name type="scientific">Streptomyces brevispora</name>
    <dbReference type="NCBI Taxonomy" id="887462"/>
    <lineage>
        <taxon>Bacteria</taxon>
        <taxon>Bacillati</taxon>
        <taxon>Actinomycetota</taxon>
        <taxon>Actinomycetes</taxon>
        <taxon>Kitasatosporales</taxon>
        <taxon>Streptomycetaceae</taxon>
        <taxon>Streptomyces</taxon>
    </lineage>
</organism>
<dbReference type="Proteomes" id="UP000318186">
    <property type="component" value="Unassembled WGS sequence"/>
</dbReference>
<feature type="domain" description="PPM-type phosphatase" evidence="3">
    <location>
        <begin position="189"/>
        <end position="409"/>
    </location>
</feature>
<dbReference type="AlphaFoldDB" id="A0A561TY01"/>
<evidence type="ECO:0000313" key="5">
    <source>
        <dbReference type="Proteomes" id="UP000318186"/>
    </source>
</evidence>
<name>A0A561TY01_9ACTN</name>
<dbReference type="SUPFAM" id="SSF81606">
    <property type="entry name" value="PP2C-like"/>
    <property type="match status" value="1"/>
</dbReference>
<reference evidence="4 5" key="1">
    <citation type="submission" date="2019-06" db="EMBL/GenBank/DDBJ databases">
        <title>Sequencing the genomes of 1000 actinobacteria strains.</title>
        <authorList>
            <person name="Klenk H.-P."/>
        </authorList>
    </citation>
    <scope>NUCLEOTIDE SEQUENCE [LARGE SCALE GENOMIC DNA]</scope>
    <source>
        <strain evidence="4 5">DSM 42059</strain>
    </source>
</reference>
<evidence type="ECO:0000256" key="1">
    <source>
        <dbReference type="ARBA" id="ARBA00022801"/>
    </source>
</evidence>
<keyword evidence="2" id="KW-0812">Transmembrane</keyword>
<gene>
    <name evidence="4" type="ORF">FHX80_12282</name>
</gene>
<evidence type="ECO:0000259" key="3">
    <source>
        <dbReference type="SMART" id="SM00331"/>
    </source>
</evidence>